<dbReference type="Pfam" id="PF00831">
    <property type="entry name" value="Ribosomal_L29"/>
    <property type="match status" value="1"/>
</dbReference>
<keyword evidence="2 5" id="KW-0689">Ribosomal protein</keyword>
<dbReference type="InterPro" id="IPR001854">
    <property type="entry name" value="Ribosomal_uL29"/>
</dbReference>
<dbReference type="PROSITE" id="PS00579">
    <property type="entry name" value="RIBOSOMAL_L29"/>
    <property type="match status" value="1"/>
</dbReference>
<proteinExistence type="inferred from homology"/>
<keyword evidence="7" id="KW-1185">Reference proteome</keyword>
<reference evidence="6 7" key="1">
    <citation type="submission" date="2016-10" db="EMBL/GenBank/DDBJ databases">
        <authorList>
            <person name="de Groot N.N."/>
        </authorList>
    </citation>
    <scope>NUCLEOTIDE SEQUENCE [LARGE SCALE GENOMIC DNA]</scope>
    <source>
        <strain evidence="6 7">CGMCC 1.10825</strain>
    </source>
</reference>
<evidence type="ECO:0000313" key="7">
    <source>
        <dbReference type="Proteomes" id="UP000199634"/>
    </source>
</evidence>
<evidence type="ECO:0000313" key="6">
    <source>
        <dbReference type="EMBL" id="SEH91825.1"/>
    </source>
</evidence>
<dbReference type="GO" id="GO:1990904">
    <property type="term" value="C:ribonucleoprotein complex"/>
    <property type="evidence" value="ECO:0007669"/>
    <property type="project" value="UniProtKB-KW"/>
</dbReference>
<evidence type="ECO:0000256" key="2">
    <source>
        <dbReference type="ARBA" id="ARBA00022980"/>
    </source>
</evidence>
<evidence type="ECO:0000256" key="4">
    <source>
        <dbReference type="ARBA" id="ARBA00035204"/>
    </source>
</evidence>
<evidence type="ECO:0000256" key="3">
    <source>
        <dbReference type="ARBA" id="ARBA00023274"/>
    </source>
</evidence>
<dbReference type="NCBIfam" id="TIGR00012">
    <property type="entry name" value="L29"/>
    <property type="match status" value="1"/>
</dbReference>
<dbReference type="GO" id="GO:0003735">
    <property type="term" value="F:structural constituent of ribosome"/>
    <property type="evidence" value="ECO:0007669"/>
    <property type="project" value="InterPro"/>
</dbReference>
<dbReference type="STRING" id="1159016.SAMN02927937_02126"/>
<dbReference type="Proteomes" id="UP000199634">
    <property type="component" value="Unassembled WGS sequence"/>
</dbReference>
<dbReference type="EMBL" id="FNXE01000031">
    <property type="protein sequence ID" value="SEH91825.1"/>
    <property type="molecule type" value="Genomic_DNA"/>
</dbReference>
<accession>A0A1H6LSY3</accession>
<organism evidence="6 7">
    <name type="scientific">Paenimyroides marinum</name>
    <dbReference type="NCBI Taxonomy" id="1159016"/>
    <lineage>
        <taxon>Bacteria</taxon>
        <taxon>Pseudomonadati</taxon>
        <taxon>Bacteroidota</taxon>
        <taxon>Flavobacteriia</taxon>
        <taxon>Flavobacteriales</taxon>
        <taxon>Flavobacteriaceae</taxon>
        <taxon>Paenimyroides</taxon>
    </lineage>
</organism>
<dbReference type="Gene3D" id="1.10.287.310">
    <property type="match status" value="1"/>
</dbReference>
<protein>
    <recommendedName>
        <fullName evidence="4 5">Large ribosomal subunit protein uL29</fullName>
    </recommendedName>
</protein>
<name>A0A1H6LSY3_9FLAO</name>
<sequence length="63" mass="7096">MKKQEINNLSVAELQAKLGELTNQYAELKNAHAISPIANPLQLRTVRRAIARVKTELSKKDLQ</sequence>
<comment type="similarity">
    <text evidence="1 5">Belongs to the universal ribosomal protein uL29 family.</text>
</comment>
<dbReference type="GO" id="GO:0006412">
    <property type="term" value="P:translation"/>
    <property type="evidence" value="ECO:0007669"/>
    <property type="project" value="UniProtKB-UniRule"/>
</dbReference>
<evidence type="ECO:0000256" key="1">
    <source>
        <dbReference type="ARBA" id="ARBA00009254"/>
    </source>
</evidence>
<evidence type="ECO:0000256" key="5">
    <source>
        <dbReference type="HAMAP-Rule" id="MF_00374"/>
    </source>
</evidence>
<dbReference type="GO" id="GO:0005840">
    <property type="term" value="C:ribosome"/>
    <property type="evidence" value="ECO:0007669"/>
    <property type="project" value="UniProtKB-KW"/>
</dbReference>
<dbReference type="HAMAP" id="MF_00374">
    <property type="entry name" value="Ribosomal_uL29"/>
    <property type="match status" value="1"/>
</dbReference>
<dbReference type="InterPro" id="IPR018254">
    <property type="entry name" value="Ribosomal_uL29_CS"/>
</dbReference>
<dbReference type="OrthoDB" id="5296761at2"/>
<keyword evidence="3 5" id="KW-0687">Ribonucleoprotein</keyword>
<dbReference type="AlphaFoldDB" id="A0A1H6LSY3"/>
<dbReference type="InterPro" id="IPR036049">
    <property type="entry name" value="Ribosomal_uL29_sf"/>
</dbReference>
<dbReference type="SUPFAM" id="SSF46561">
    <property type="entry name" value="Ribosomal protein L29 (L29p)"/>
    <property type="match status" value="1"/>
</dbReference>
<dbReference type="CDD" id="cd00427">
    <property type="entry name" value="Ribosomal_L29_HIP"/>
    <property type="match status" value="1"/>
</dbReference>
<dbReference type="RefSeq" id="WP_091100326.1">
    <property type="nucleotide sequence ID" value="NZ_FNXE01000031.1"/>
</dbReference>
<gene>
    <name evidence="5" type="primary">rpmC</name>
    <name evidence="6" type="ORF">SAMN02927937_02126</name>
</gene>